<dbReference type="RefSeq" id="WP_196990931.1">
    <property type="nucleotide sequence ID" value="NZ_JADWYR010000001.1"/>
</dbReference>
<organism evidence="14 15">
    <name type="scientific">Panacibacter microcysteis</name>
    <dbReference type="NCBI Taxonomy" id="2793269"/>
    <lineage>
        <taxon>Bacteria</taxon>
        <taxon>Pseudomonadati</taxon>
        <taxon>Bacteroidota</taxon>
        <taxon>Chitinophagia</taxon>
        <taxon>Chitinophagales</taxon>
        <taxon>Chitinophagaceae</taxon>
        <taxon>Panacibacter</taxon>
    </lineage>
</organism>
<evidence type="ECO:0000256" key="6">
    <source>
        <dbReference type="ARBA" id="ARBA00022741"/>
    </source>
</evidence>
<dbReference type="PANTHER" id="PTHR43071:SF1">
    <property type="entry name" value="2-AMINO-4-HYDROXY-6-HYDROXYMETHYLDIHYDROPTERIDINE PYROPHOSPHOKINASE"/>
    <property type="match status" value="1"/>
</dbReference>
<evidence type="ECO:0000313" key="14">
    <source>
        <dbReference type="EMBL" id="MBG9376941.1"/>
    </source>
</evidence>
<dbReference type="Gene3D" id="3.30.70.560">
    <property type="entry name" value="7,8-Dihydro-6-hydroxymethylpterin-pyrophosphokinase HPPK"/>
    <property type="match status" value="1"/>
</dbReference>
<dbReference type="Pfam" id="PF01288">
    <property type="entry name" value="HPPK"/>
    <property type="match status" value="1"/>
</dbReference>
<dbReference type="Proteomes" id="UP000628448">
    <property type="component" value="Unassembled WGS sequence"/>
</dbReference>
<feature type="domain" description="7,8-dihydro-6-hydroxymethylpterin-pyrophosphokinase" evidence="13">
    <location>
        <begin position="87"/>
        <end position="98"/>
    </location>
</feature>
<comment type="function">
    <text evidence="10">Catalyzes the transfer of pyrophosphate from adenosine triphosphate (ATP) to 6-hydroxymethyl-7,8-dihydropterin, an enzymatic step in folate biosynthesis pathway.</text>
</comment>
<evidence type="ECO:0000256" key="9">
    <source>
        <dbReference type="ARBA" id="ARBA00022909"/>
    </source>
</evidence>
<evidence type="ECO:0000313" key="15">
    <source>
        <dbReference type="Proteomes" id="UP000628448"/>
    </source>
</evidence>
<dbReference type="SUPFAM" id="SSF55083">
    <property type="entry name" value="6-hydroxymethyl-7,8-dihydropterin pyrophosphokinase, HPPK"/>
    <property type="match status" value="1"/>
</dbReference>
<proteinExistence type="inferred from homology"/>
<comment type="pathway">
    <text evidence="1">Cofactor biosynthesis; tetrahydrofolate biosynthesis; 2-amino-4-hydroxy-6-hydroxymethyl-7,8-dihydropteridine diphosphate from 7,8-dihydroneopterin triphosphate: step 4/4.</text>
</comment>
<evidence type="ECO:0000256" key="12">
    <source>
        <dbReference type="ARBA" id="ARBA00033413"/>
    </source>
</evidence>
<keyword evidence="7" id="KW-0418">Kinase</keyword>
<dbReference type="GO" id="GO:0005524">
    <property type="term" value="F:ATP binding"/>
    <property type="evidence" value="ECO:0007669"/>
    <property type="project" value="UniProtKB-KW"/>
</dbReference>
<dbReference type="EMBL" id="JADWYR010000001">
    <property type="protein sequence ID" value="MBG9376941.1"/>
    <property type="molecule type" value="Genomic_DNA"/>
</dbReference>
<reference evidence="14" key="1">
    <citation type="submission" date="2020-11" db="EMBL/GenBank/DDBJ databases">
        <title>Bacterial whole genome sequence for Panacibacter sp. DH6.</title>
        <authorList>
            <person name="Le V."/>
            <person name="Ko S."/>
            <person name="Ahn C.-Y."/>
            <person name="Oh H.-M."/>
        </authorList>
    </citation>
    <scope>NUCLEOTIDE SEQUENCE</scope>
    <source>
        <strain evidence="14">DH6</strain>
    </source>
</reference>
<dbReference type="EC" id="2.7.6.3" evidence="3"/>
<dbReference type="InterPro" id="IPR035907">
    <property type="entry name" value="Hppk_sf"/>
</dbReference>
<dbReference type="GO" id="GO:0003848">
    <property type="term" value="F:2-amino-4-hydroxy-6-hydroxymethyldihydropteridine diphosphokinase activity"/>
    <property type="evidence" value="ECO:0007669"/>
    <property type="project" value="UniProtKB-EC"/>
</dbReference>
<dbReference type="GO" id="GO:0016301">
    <property type="term" value="F:kinase activity"/>
    <property type="evidence" value="ECO:0007669"/>
    <property type="project" value="UniProtKB-KW"/>
</dbReference>
<keyword evidence="9" id="KW-0289">Folate biosynthesis</keyword>
<keyword evidence="5 14" id="KW-0808">Transferase</keyword>
<protein>
    <recommendedName>
        <fullName evidence="4">2-amino-4-hydroxy-6-hydroxymethyldihydropteridine pyrophosphokinase</fullName>
        <ecNumber evidence="3">2.7.6.3</ecNumber>
    </recommendedName>
    <alternativeName>
        <fullName evidence="11">6-hydroxymethyl-7,8-dihydropterin pyrophosphokinase</fullName>
    </alternativeName>
    <alternativeName>
        <fullName evidence="12">7,8-dihydro-6-hydroxymethylpterin-pyrophosphokinase</fullName>
    </alternativeName>
</protein>
<dbReference type="NCBIfam" id="TIGR01498">
    <property type="entry name" value="folK"/>
    <property type="match status" value="1"/>
</dbReference>
<evidence type="ECO:0000256" key="4">
    <source>
        <dbReference type="ARBA" id="ARBA00016218"/>
    </source>
</evidence>
<accession>A0A931E7S1</accession>
<dbReference type="PROSITE" id="PS00794">
    <property type="entry name" value="HPPK"/>
    <property type="match status" value="1"/>
</dbReference>
<evidence type="ECO:0000256" key="3">
    <source>
        <dbReference type="ARBA" id="ARBA00013253"/>
    </source>
</evidence>
<evidence type="ECO:0000259" key="13">
    <source>
        <dbReference type="PROSITE" id="PS00794"/>
    </source>
</evidence>
<evidence type="ECO:0000256" key="8">
    <source>
        <dbReference type="ARBA" id="ARBA00022840"/>
    </source>
</evidence>
<comment type="caution">
    <text evidence="14">The sequence shown here is derived from an EMBL/GenBank/DDBJ whole genome shotgun (WGS) entry which is preliminary data.</text>
</comment>
<keyword evidence="15" id="KW-1185">Reference proteome</keyword>
<keyword evidence="8" id="KW-0067">ATP-binding</keyword>
<dbReference type="InterPro" id="IPR000550">
    <property type="entry name" value="Hppk"/>
</dbReference>
<dbReference type="GO" id="GO:0046656">
    <property type="term" value="P:folic acid biosynthetic process"/>
    <property type="evidence" value="ECO:0007669"/>
    <property type="project" value="UniProtKB-KW"/>
</dbReference>
<evidence type="ECO:0000256" key="1">
    <source>
        <dbReference type="ARBA" id="ARBA00005051"/>
    </source>
</evidence>
<gene>
    <name evidence="14" type="primary">folK</name>
    <name evidence="14" type="ORF">I5907_11910</name>
</gene>
<keyword evidence="6" id="KW-0547">Nucleotide-binding</keyword>
<sequence length="161" mass="18430">MNKAYLLTGGNLGDRAGNLAMASAYIQQYCGTIVQKSCLYETAAWGLQDQPDFYNQAILLETDLTAPNLMEILLRIEYKMGRTRTVKMGPRIIDIDMLFYNTAIMETATLIIPHPRMQERRFVLMPLAEIAPQYVHPVFHKTIVQLLEACKDELNVYKIEQ</sequence>
<dbReference type="PANTHER" id="PTHR43071">
    <property type="entry name" value="2-AMINO-4-HYDROXY-6-HYDROXYMETHYLDIHYDROPTERIDINE PYROPHOSPHOKINASE"/>
    <property type="match status" value="1"/>
</dbReference>
<evidence type="ECO:0000256" key="10">
    <source>
        <dbReference type="ARBA" id="ARBA00029409"/>
    </source>
</evidence>
<evidence type="ECO:0000256" key="2">
    <source>
        <dbReference type="ARBA" id="ARBA00005810"/>
    </source>
</evidence>
<evidence type="ECO:0000256" key="11">
    <source>
        <dbReference type="ARBA" id="ARBA00029766"/>
    </source>
</evidence>
<comment type="similarity">
    <text evidence="2">Belongs to the HPPK family.</text>
</comment>
<evidence type="ECO:0000256" key="5">
    <source>
        <dbReference type="ARBA" id="ARBA00022679"/>
    </source>
</evidence>
<name>A0A931E7S1_9BACT</name>
<dbReference type="CDD" id="cd00483">
    <property type="entry name" value="HPPK"/>
    <property type="match status" value="1"/>
</dbReference>
<dbReference type="AlphaFoldDB" id="A0A931E7S1"/>
<evidence type="ECO:0000256" key="7">
    <source>
        <dbReference type="ARBA" id="ARBA00022777"/>
    </source>
</evidence>